<dbReference type="AlphaFoldDB" id="A0AAV2M2J8"/>
<proteinExistence type="predicted"/>
<protein>
    <submittedName>
        <fullName evidence="1">Uncharacterized protein</fullName>
    </submittedName>
</protein>
<accession>A0AAV2M2J8</accession>
<gene>
    <name evidence="1" type="ORF">KC01_LOCUS34528</name>
</gene>
<evidence type="ECO:0000313" key="1">
    <source>
        <dbReference type="EMBL" id="CAL1607491.1"/>
    </source>
</evidence>
<keyword evidence="2" id="KW-1185">Reference proteome</keyword>
<dbReference type="Proteomes" id="UP001497482">
    <property type="component" value="Chromosome 5"/>
</dbReference>
<dbReference type="EMBL" id="OZ035827">
    <property type="protein sequence ID" value="CAL1607491.1"/>
    <property type="molecule type" value="Genomic_DNA"/>
</dbReference>
<reference evidence="1 2" key="1">
    <citation type="submission" date="2024-04" db="EMBL/GenBank/DDBJ databases">
        <authorList>
            <person name="Waldvogel A.-M."/>
            <person name="Schoenle A."/>
        </authorList>
    </citation>
    <scope>NUCLEOTIDE SEQUENCE [LARGE SCALE GENOMIC DNA]</scope>
</reference>
<sequence length="132" mass="14260">MPLTLLTTINSHQTSVHCPQHSPLSRLCLSIISFLLTLSSVLSPHPSVSTVSVSLLLSSVYSSISLSLSPLSYCFCPHSLSSTSVNTTVHFLCLVLYTCTLTSPTPPVLSPRPLLPQSTYLVLCPLYFTSVH</sequence>
<evidence type="ECO:0000313" key="2">
    <source>
        <dbReference type="Proteomes" id="UP001497482"/>
    </source>
</evidence>
<name>A0AAV2M2J8_KNICA</name>
<organism evidence="1 2">
    <name type="scientific">Knipowitschia caucasica</name>
    <name type="common">Caucasian dwarf goby</name>
    <name type="synonym">Pomatoschistus caucasicus</name>
    <dbReference type="NCBI Taxonomy" id="637954"/>
    <lineage>
        <taxon>Eukaryota</taxon>
        <taxon>Metazoa</taxon>
        <taxon>Chordata</taxon>
        <taxon>Craniata</taxon>
        <taxon>Vertebrata</taxon>
        <taxon>Euteleostomi</taxon>
        <taxon>Actinopterygii</taxon>
        <taxon>Neopterygii</taxon>
        <taxon>Teleostei</taxon>
        <taxon>Neoteleostei</taxon>
        <taxon>Acanthomorphata</taxon>
        <taxon>Gobiaria</taxon>
        <taxon>Gobiiformes</taxon>
        <taxon>Gobioidei</taxon>
        <taxon>Gobiidae</taxon>
        <taxon>Gobiinae</taxon>
        <taxon>Knipowitschia</taxon>
    </lineage>
</organism>